<dbReference type="AlphaFoldDB" id="A0A3Q9HRR8"/>
<dbReference type="RefSeq" id="WP_127017621.1">
    <property type="nucleotide sequence ID" value="NZ_CP016379.1"/>
</dbReference>
<organism evidence="1 2">
    <name type="scientific">Anoxybacter fermentans</name>
    <dbReference type="NCBI Taxonomy" id="1323375"/>
    <lineage>
        <taxon>Bacteria</taxon>
        <taxon>Bacillati</taxon>
        <taxon>Bacillota</taxon>
        <taxon>Clostridia</taxon>
        <taxon>Halanaerobiales</taxon>
        <taxon>Anoxybacter</taxon>
    </lineage>
</organism>
<dbReference type="EMBL" id="CP016379">
    <property type="protein sequence ID" value="AZR74265.1"/>
    <property type="molecule type" value="Genomic_DNA"/>
</dbReference>
<name>A0A3Q9HRR8_9FIRM</name>
<keyword evidence="2" id="KW-1185">Reference proteome</keyword>
<evidence type="ECO:0000313" key="1">
    <source>
        <dbReference type="EMBL" id="AZR74265.1"/>
    </source>
</evidence>
<dbReference type="KEGG" id="aft:BBF96_13155"/>
<proteinExistence type="predicted"/>
<evidence type="ECO:0000313" key="2">
    <source>
        <dbReference type="Proteomes" id="UP000267250"/>
    </source>
</evidence>
<protein>
    <submittedName>
        <fullName evidence="1">Uncharacterized protein</fullName>
    </submittedName>
</protein>
<gene>
    <name evidence="1" type="ORF">BBF96_13155</name>
</gene>
<reference evidence="1 2" key="1">
    <citation type="submission" date="2016-07" db="EMBL/GenBank/DDBJ databases">
        <title>Genome and transcriptome analysis of iron-reducing fermentative bacteria Anoxybacter fermentans.</title>
        <authorList>
            <person name="Zeng X."/>
            <person name="Shao Z."/>
        </authorList>
    </citation>
    <scope>NUCLEOTIDE SEQUENCE [LARGE SCALE GENOMIC DNA]</scope>
    <source>
        <strain evidence="1 2">DY22613</strain>
    </source>
</reference>
<sequence>MKNNPKYSVRDFCFYFTEAYLALHERGLITEEQLEKVINLLDRLEDYPPDLFEERLKKIFD</sequence>
<accession>A0A3Q9HRR8</accession>
<dbReference type="Proteomes" id="UP000267250">
    <property type="component" value="Chromosome"/>
</dbReference>